<organism evidence="2 3">
    <name type="scientific">Candidatus Magasanikbacteria bacterium GW2011_GWC2_34_16</name>
    <dbReference type="NCBI Taxonomy" id="1619045"/>
    <lineage>
        <taxon>Bacteria</taxon>
        <taxon>Candidatus Magasanikiibacteriota</taxon>
    </lineage>
</organism>
<evidence type="ECO:0008006" key="4">
    <source>
        <dbReference type="Google" id="ProtNLM"/>
    </source>
</evidence>
<dbReference type="Pfam" id="PF12666">
    <property type="entry name" value="PrgI"/>
    <property type="match status" value="1"/>
</dbReference>
<keyword evidence="1" id="KW-0812">Transmembrane</keyword>
<gene>
    <name evidence="2" type="ORF">UR53_C0003G0006</name>
</gene>
<proteinExistence type="predicted"/>
<feature type="transmembrane region" description="Helical" evidence="1">
    <location>
        <begin position="47"/>
        <end position="64"/>
    </location>
</feature>
<dbReference type="Proteomes" id="UP000034927">
    <property type="component" value="Unassembled WGS sequence"/>
</dbReference>
<evidence type="ECO:0000313" key="3">
    <source>
        <dbReference type="Proteomes" id="UP000034927"/>
    </source>
</evidence>
<sequence length="141" mass="16266">MEQFVVPQFIDVEDKIFGPVTTRQFLILLVAGLIVGIAWKLADTTLFIFLLAVLGSFALILAFVKINGQPFHYFILNIIQTLRRPSRRIWQKFFTKKELEDFRASSKVVVVEVAKEIPRLSYNRIRDLSLTVNTGGYYKPE</sequence>
<accession>A0A0G0AR45</accession>
<keyword evidence="1" id="KW-1133">Transmembrane helix</keyword>
<dbReference type="InterPro" id="IPR024414">
    <property type="entry name" value="Uncharacterised_PrgI"/>
</dbReference>
<evidence type="ECO:0000256" key="1">
    <source>
        <dbReference type="SAM" id="Phobius"/>
    </source>
</evidence>
<dbReference type="EMBL" id="LBPO01000003">
    <property type="protein sequence ID" value="KKP59344.1"/>
    <property type="molecule type" value="Genomic_DNA"/>
</dbReference>
<evidence type="ECO:0000313" key="2">
    <source>
        <dbReference type="EMBL" id="KKP59344.1"/>
    </source>
</evidence>
<reference evidence="2 3" key="1">
    <citation type="journal article" date="2015" name="Nature">
        <title>rRNA introns, odd ribosomes, and small enigmatic genomes across a large radiation of phyla.</title>
        <authorList>
            <person name="Brown C.T."/>
            <person name="Hug L.A."/>
            <person name="Thomas B.C."/>
            <person name="Sharon I."/>
            <person name="Castelle C.J."/>
            <person name="Singh A."/>
            <person name="Wilkins M.J."/>
            <person name="Williams K.H."/>
            <person name="Banfield J.F."/>
        </authorList>
    </citation>
    <scope>NUCLEOTIDE SEQUENCE [LARGE SCALE GENOMIC DNA]</scope>
</reference>
<keyword evidence="1" id="KW-0472">Membrane</keyword>
<protein>
    <recommendedName>
        <fullName evidence="4">PrgI family protein</fullName>
    </recommendedName>
</protein>
<name>A0A0G0AR45_9BACT</name>
<comment type="caution">
    <text evidence="2">The sequence shown here is derived from an EMBL/GenBank/DDBJ whole genome shotgun (WGS) entry which is preliminary data.</text>
</comment>
<feature type="transmembrane region" description="Helical" evidence="1">
    <location>
        <begin position="25"/>
        <end position="41"/>
    </location>
</feature>
<dbReference type="AlphaFoldDB" id="A0A0G0AR45"/>